<evidence type="ECO:0000313" key="2">
    <source>
        <dbReference type="Proteomes" id="UP000821837"/>
    </source>
</evidence>
<dbReference type="Gene3D" id="3.90.550.20">
    <property type="match status" value="1"/>
</dbReference>
<accession>A0A9D4SQ31</accession>
<name>A0A9D4SQ31_RHISA</name>
<evidence type="ECO:0000313" key="1">
    <source>
        <dbReference type="EMBL" id="KAH7939336.1"/>
    </source>
</evidence>
<dbReference type="InterPro" id="IPR029044">
    <property type="entry name" value="Nucleotide-diphossugar_trans"/>
</dbReference>
<dbReference type="InterPro" id="IPR007577">
    <property type="entry name" value="GlycoTrfase_DXD_sugar-bd_CS"/>
</dbReference>
<reference evidence="1" key="2">
    <citation type="submission" date="2021-09" db="EMBL/GenBank/DDBJ databases">
        <authorList>
            <person name="Jia N."/>
            <person name="Wang J."/>
            <person name="Shi W."/>
            <person name="Du L."/>
            <person name="Sun Y."/>
            <person name="Zhan W."/>
            <person name="Jiang J."/>
            <person name="Wang Q."/>
            <person name="Zhang B."/>
            <person name="Ji P."/>
            <person name="Sakyi L.B."/>
            <person name="Cui X."/>
            <person name="Yuan T."/>
            <person name="Jiang B."/>
            <person name="Yang W."/>
            <person name="Lam T.T.-Y."/>
            <person name="Chang Q."/>
            <person name="Ding S."/>
            <person name="Wang X."/>
            <person name="Zhu J."/>
            <person name="Ruan X."/>
            <person name="Zhao L."/>
            <person name="Wei J."/>
            <person name="Que T."/>
            <person name="Du C."/>
            <person name="Cheng J."/>
            <person name="Dai P."/>
            <person name="Han X."/>
            <person name="Huang E."/>
            <person name="Gao Y."/>
            <person name="Liu J."/>
            <person name="Shao H."/>
            <person name="Ye R."/>
            <person name="Li L."/>
            <person name="Wei W."/>
            <person name="Wang X."/>
            <person name="Wang C."/>
            <person name="Huo Q."/>
            <person name="Li W."/>
            <person name="Guo W."/>
            <person name="Chen H."/>
            <person name="Chen S."/>
            <person name="Zhou L."/>
            <person name="Zhou L."/>
            <person name="Ni X."/>
            <person name="Tian J."/>
            <person name="Zhou Y."/>
            <person name="Sheng Y."/>
            <person name="Liu T."/>
            <person name="Pan Y."/>
            <person name="Xia L."/>
            <person name="Li J."/>
            <person name="Zhao F."/>
            <person name="Cao W."/>
        </authorList>
    </citation>
    <scope>NUCLEOTIDE SEQUENCE</scope>
    <source>
        <strain evidence="1">Rsan-2018</strain>
        <tissue evidence="1">Larvae</tissue>
    </source>
</reference>
<keyword evidence="2" id="KW-1185">Reference proteome</keyword>
<sequence>MWRVPTTGDWRTRVERYHSTDVVRLRALLGYGGIYLDRDVFMVQSLRRYLRYEASISCPPGGVFGNMLIISHKNSRFIRLYLNTYRQ</sequence>
<dbReference type="VEuPathDB" id="VectorBase:RSAN_029190"/>
<gene>
    <name evidence="1" type="ORF">HPB52_011167</name>
</gene>
<protein>
    <recommendedName>
        <fullName evidence="3">Lactosylceramide 4-alpha-galactosyltransferase</fullName>
    </recommendedName>
</protein>
<dbReference type="AlphaFoldDB" id="A0A9D4SQ31"/>
<comment type="caution">
    <text evidence="1">The sequence shown here is derived from an EMBL/GenBank/DDBJ whole genome shotgun (WGS) entry which is preliminary data.</text>
</comment>
<organism evidence="1 2">
    <name type="scientific">Rhipicephalus sanguineus</name>
    <name type="common">Brown dog tick</name>
    <name type="synonym">Ixodes sanguineus</name>
    <dbReference type="NCBI Taxonomy" id="34632"/>
    <lineage>
        <taxon>Eukaryota</taxon>
        <taxon>Metazoa</taxon>
        <taxon>Ecdysozoa</taxon>
        <taxon>Arthropoda</taxon>
        <taxon>Chelicerata</taxon>
        <taxon>Arachnida</taxon>
        <taxon>Acari</taxon>
        <taxon>Parasitiformes</taxon>
        <taxon>Ixodida</taxon>
        <taxon>Ixodoidea</taxon>
        <taxon>Ixodidae</taxon>
        <taxon>Rhipicephalinae</taxon>
        <taxon>Rhipicephalus</taxon>
        <taxon>Rhipicephalus</taxon>
    </lineage>
</organism>
<proteinExistence type="predicted"/>
<evidence type="ECO:0008006" key="3">
    <source>
        <dbReference type="Google" id="ProtNLM"/>
    </source>
</evidence>
<reference evidence="1" key="1">
    <citation type="journal article" date="2020" name="Cell">
        <title>Large-Scale Comparative Analyses of Tick Genomes Elucidate Their Genetic Diversity and Vector Capacities.</title>
        <authorList>
            <consortium name="Tick Genome and Microbiome Consortium (TIGMIC)"/>
            <person name="Jia N."/>
            <person name="Wang J."/>
            <person name="Shi W."/>
            <person name="Du L."/>
            <person name="Sun Y."/>
            <person name="Zhan W."/>
            <person name="Jiang J.F."/>
            <person name="Wang Q."/>
            <person name="Zhang B."/>
            <person name="Ji P."/>
            <person name="Bell-Sakyi L."/>
            <person name="Cui X.M."/>
            <person name="Yuan T.T."/>
            <person name="Jiang B.G."/>
            <person name="Yang W.F."/>
            <person name="Lam T.T."/>
            <person name="Chang Q.C."/>
            <person name="Ding S.J."/>
            <person name="Wang X.J."/>
            <person name="Zhu J.G."/>
            <person name="Ruan X.D."/>
            <person name="Zhao L."/>
            <person name="Wei J.T."/>
            <person name="Ye R.Z."/>
            <person name="Que T.C."/>
            <person name="Du C.H."/>
            <person name="Zhou Y.H."/>
            <person name="Cheng J.X."/>
            <person name="Dai P.F."/>
            <person name="Guo W.B."/>
            <person name="Han X.H."/>
            <person name="Huang E.J."/>
            <person name="Li L.F."/>
            <person name="Wei W."/>
            <person name="Gao Y.C."/>
            <person name="Liu J.Z."/>
            <person name="Shao H.Z."/>
            <person name="Wang X."/>
            <person name="Wang C.C."/>
            <person name="Yang T.C."/>
            <person name="Huo Q.B."/>
            <person name="Li W."/>
            <person name="Chen H.Y."/>
            <person name="Chen S.E."/>
            <person name="Zhou L.G."/>
            <person name="Ni X.B."/>
            <person name="Tian J.H."/>
            <person name="Sheng Y."/>
            <person name="Liu T."/>
            <person name="Pan Y.S."/>
            <person name="Xia L.Y."/>
            <person name="Li J."/>
            <person name="Zhao F."/>
            <person name="Cao W.C."/>
        </authorList>
    </citation>
    <scope>NUCLEOTIDE SEQUENCE</scope>
    <source>
        <strain evidence="1">Rsan-2018</strain>
    </source>
</reference>
<dbReference type="PANTHER" id="PTHR46830:SF1">
    <property type="entry name" value="ALPHA-1,4-N-ACETYLGLUCOSAMINYLTRANSFERASE"/>
    <property type="match status" value="1"/>
</dbReference>
<dbReference type="Pfam" id="PF04488">
    <property type="entry name" value="Gly_transf_sug"/>
    <property type="match status" value="1"/>
</dbReference>
<dbReference type="SUPFAM" id="SSF53448">
    <property type="entry name" value="Nucleotide-diphospho-sugar transferases"/>
    <property type="match status" value="1"/>
</dbReference>
<dbReference type="PANTHER" id="PTHR46830">
    <property type="entry name" value="TRANSFERASE, PUTATIVE-RELATED"/>
    <property type="match status" value="1"/>
</dbReference>
<dbReference type="Proteomes" id="UP000821837">
    <property type="component" value="Chromosome 8"/>
</dbReference>
<dbReference type="EMBL" id="JABSTV010001254">
    <property type="protein sequence ID" value="KAH7939336.1"/>
    <property type="molecule type" value="Genomic_DNA"/>
</dbReference>